<dbReference type="GO" id="GO:0008251">
    <property type="term" value="F:tRNA-specific adenosine deaminase activity"/>
    <property type="evidence" value="ECO:0000318"/>
    <property type="project" value="GO_Central"/>
</dbReference>
<name>Q0P4U4_XENTR</name>
<dbReference type="KEGG" id="xtr:780293"/>
<dbReference type="AlphaFoldDB" id="Q0P4U4"/>
<keyword evidence="4" id="KW-1185">Reference proteome</keyword>
<dbReference type="RefSeq" id="XP_031746459.1">
    <property type="nucleotide sequence ID" value="XM_031890599.1"/>
</dbReference>
<dbReference type="PROSITE" id="PS50141">
    <property type="entry name" value="A_DEAMIN_EDITASE"/>
    <property type="match status" value="1"/>
</dbReference>
<reference evidence="2" key="2">
    <citation type="submission" date="2006-08" db="EMBL/GenBank/DDBJ databases">
        <authorList>
            <consortium name="NIH - Xenopus Gene Collection (XGC) project"/>
        </authorList>
    </citation>
    <scope>NUCLEOTIDE SEQUENCE [LARGE SCALE MRNA]</scope>
    <source>
        <tissue evidence="2">Testes</tissue>
    </source>
</reference>
<dbReference type="GO" id="GO:0005737">
    <property type="term" value="C:cytoplasm"/>
    <property type="evidence" value="ECO:0000318"/>
    <property type="project" value="GO_Central"/>
</dbReference>
<dbReference type="EMBL" id="BC121902">
    <property type="protein sequence ID" value="AAI21903.1"/>
    <property type="molecule type" value="mRNA"/>
</dbReference>
<proteinExistence type="evidence at transcript level"/>
<reference evidence="5" key="1">
    <citation type="journal article" date="2002" name="Dev. Dyn.">
        <title>Genetic and genomic tools for Xenopus research: The NIH Xenopus initiative.</title>
        <authorList>
            <person name="Klein S.L."/>
            <person name="Strausberg R.L."/>
            <person name="Wagner L."/>
            <person name="Pontius J."/>
            <person name="Clifton S.W."/>
            <person name="Richardson P."/>
        </authorList>
    </citation>
    <scope>NUCLEOTIDE SEQUENCE</scope>
</reference>
<dbReference type="GeneTree" id="ENSGT00940000156842"/>
<dbReference type="AGR" id="Xenbase:XB-GENE-6456955"/>
<dbReference type="OMA" id="WCLGDED"/>
<dbReference type="RefSeq" id="NP_001072832.1">
    <property type="nucleotide sequence ID" value="NM_001079364.1"/>
</dbReference>
<reference evidence="5 6" key="5">
    <citation type="submission" date="2025-04" db="UniProtKB">
        <authorList>
            <consortium name="RefSeq"/>
        </authorList>
    </citation>
    <scope>IDENTIFICATION</scope>
    <source>
        <strain evidence="6">Nigerian</strain>
        <tissue evidence="6">Liver and blood</tissue>
    </source>
</reference>
<organism evidence="2">
    <name type="scientific">Xenopus tropicalis</name>
    <name type="common">Western clawed frog</name>
    <name type="synonym">Silurana tropicalis</name>
    <dbReference type="NCBI Taxonomy" id="8364"/>
    <lineage>
        <taxon>Eukaryota</taxon>
        <taxon>Metazoa</taxon>
        <taxon>Chordata</taxon>
        <taxon>Craniata</taxon>
        <taxon>Vertebrata</taxon>
        <taxon>Euteleostomi</taxon>
        <taxon>Amphibia</taxon>
        <taxon>Batrachia</taxon>
        <taxon>Anura</taxon>
        <taxon>Pipoidea</taxon>
        <taxon>Pipidae</taxon>
        <taxon>Xenopodinae</taxon>
        <taxon>Xenopus</taxon>
        <taxon>Silurana</taxon>
    </lineage>
</organism>
<evidence type="ECO:0000313" key="3">
    <source>
        <dbReference type="Ensembl" id="ENSXETP00000060788"/>
    </source>
</evidence>
<evidence type="ECO:0000313" key="2">
    <source>
        <dbReference type="EMBL" id="AAI21903.1"/>
    </source>
</evidence>
<feature type="domain" description="A to I editase" evidence="1">
    <location>
        <begin position="102"/>
        <end position="410"/>
    </location>
</feature>
<sequence length="438" mass="49614">MDKEQDENPKQQAAILPLQSQQQLGIVPDLEEMNEEGTKTSSEVSQDKLPHWQRCAVLVSDIFHSLLRDNEYYSHRNIVAAFILEREVRGDKVKDDIYAVVAFGTGDSCYQGWQDYSGLLVHDSHALVVARRALLRYLYKQLNMYQSDLPLAKEKCIFCPSQQSQMLVLKPNIFLHLYISFTSEGSTQVSHPWVDLSPCVSLHVHAKGSLLPVSDCPLSVLAARVCCMSALDKLMKWNVLGVQGALLSQSIDPLYITSIVTGSSTEEEQDFLCKAVTERMKLSLDLSLFPSYSVHTPYIFSGPCISTSKTSPLYSKHSLNWSRGDHYIEVVDGSTGRTVDCSSTLGHFPVSRLCKAAMLKYYWGLQIEYGKLHERISYIQSKIFSDQYQRVKSLFHSHFCARTQGLWPRKLCVDRFEMIPQDSPDGEEGWLYQSDLQG</sequence>
<dbReference type="InterPro" id="IPR002466">
    <property type="entry name" value="A_deamin"/>
</dbReference>
<dbReference type="GO" id="GO:0003726">
    <property type="term" value="F:double-stranded RNA adenosine deaminase activity"/>
    <property type="evidence" value="ECO:0000318"/>
    <property type="project" value="GO_Central"/>
</dbReference>
<reference evidence="3" key="4">
    <citation type="submission" date="2020-05" db="UniProtKB">
        <authorList>
            <consortium name="Ensembl"/>
        </authorList>
    </citation>
    <scope>IDENTIFICATION</scope>
</reference>
<reference evidence="3" key="3">
    <citation type="journal article" date="2010" name="Science">
        <title>The genome of the Western clawed frog Xenopus tropicalis.</title>
        <authorList>
            <person name="Hellsten U."/>
            <person name="Harland R.M."/>
            <person name="Gilchrist M.J."/>
            <person name="Hendrix D."/>
            <person name="Jurka J."/>
            <person name="Kapitonov V."/>
            <person name="Ovcharenko I."/>
            <person name="Putnam N.H."/>
            <person name="Shu S."/>
            <person name="Taher L."/>
            <person name="Blitz I.L."/>
            <person name="Blumberg B."/>
            <person name="Dichmann D.S."/>
            <person name="Dubchak I."/>
            <person name="Amaya E."/>
            <person name="Detter J.C."/>
            <person name="Fletcher R."/>
            <person name="Gerhard D.S."/>
            <person name="Goodstein D."/>
            <person name="Graves T."/>
            <person name="Grigoriev I.V."/>
            <person name="Grimwood J."/>
            <person name="Kawashima T."/>
            <person name="Lindquist E."/>
            <person name="Lucas S.M."/>
            <person name="Mead P.E."/>
            <person name="Mitros T."/>
            <person name="Ogino H."/>
            <person name="Ohta Y."/>
            <person name="Poliakov A.V."/>
            <person name="Pollet N."/>
            <person name="Robert J."/>
            <person name="Salamov A."/>
            <person name="Sater A.K."/>
            <person name="Schmutz J."/>
            <person name="Terry A."/>
            <person name="Vize P.D."/>
            <person name="Warren W.C."/>
            <person name="Wells D."/>
            <person name="Wills A."/>
            <person name="Wilson R.K."/>
            <person name="Zimmerman L.B."/>
            <person name="Zorn A.M."/>
            <person name="Grainger R."/>
            <person name="Grammer T."/>
            <person name="Khokha M.K."/>
            <person name="Richardson P.M."/>
            <person name="Rokhsar D.S."/>
        </authorList>
    </citation>
    <scope>NUCLEOTIDE SEQUENCE [LARGE SCALE GENOMIC DNA]</scope>
    <source>
        <strain evidence="3">Nigerian</strain>
    </source>
</reference>
<gene>
    <name evidence="3 5 6 7" type="primary">adad2</name>
    <name evidence="2" type="synonym">MGC145701</name>
    <name evidence="5 6" type="synonym">tenrl</name>
</gene>
<dbReference type="GO" id="GO:0005730">
    <property type="term" value="C:nucleolus"/>
    <property type="evidence" value="ECO:0000318"/>
    <property type="project" value="GO_Central"/>
</dbReference>
<dbReference type="GO" id="GO:0006396">
    <property type="term" value="P:RNA processing"/>
    <property type="evidence" value="ECO:0000318"/>
    <property type="project" value="GO_Central"/>
</dbReference>
<dbReference type="Pfam" id="PF02137">
    <property type="entry name" value="A_deamin"/>
    <property type="match status" value="1"/>
</dbReference>
<dbReference type="GO" id="GO:0006382">
    <property type="term" value="P:adenosine to inosine editing"/>
    <property type="evidence" value="ECO:0000318"/>
    <property type="project" value="GO_Central"/>
</dbReference>
<dbReference type="STRING" id="8364.ENSXETP00000003056"/>
<dbReference type="GeneID" id="780293"/>
<dbReference type="Proteomes" id="UP000008143">
    <property type="component" value="Chromosome 8"/>
</dbReference>
<dbReference type="GO" id="GO:0003725">
    <property type="term" value="F:double-stranded RNA binding"/>
    <property type="evidence" value="ECO:0000318"/>
    <property type="project" value="GO_Central"/>
</dbReference>
<dbReference type="CTD" id="161931"/>
<evidence type="ECO:0000313" key="4">
    <source>
        <dbReference type="Proteomes" id="UP000008143"/>
    </source>
</evidence>
<evidence type="ECO:0000313" key="6">
    <source>
        <dbReference type="RefSeq" id="XP_031746459.1"/>
    </source>
</evidence>
<dbReference type="OrthoDB" id="10268011at2759"/>
<evidence type="ECO:0000313" key="5">
    <source>
        <dbReference type="RefSeq" id="NP_001072832.1"/>
    </source>
</evidence>
<evidence type="ECO:0000313" key="7">
    <source>
        <dbReference type="Xenbase" id="XB-GENE-6456955"/>
    </source>
</evidence>
<dbReference type="PANTHER" id="PTHR10910:SF106">
    <property type="entry name" value="ADENOSINE DEAMINASE DOMAIN-CONTAINING PROTEIN 2"/>
    <property type="match status" value="1"/>
</dbReference>
<dbReference type="PANTHER" id="PTHR10910">
    <property type="entry name" value="EUKARYOTE SPECIFIC DSRNA BINDING PROTEIN"/>
    <property type="match status" value="1"/>
</dbReference>
<dbReference type="Bgee" id="ENSXETG00000030929">
    <property type="expression patterns" value="Expressed in testis and 9 other cell types or tissues"/>
</dbReference>
<accession>Q0P4U4</accession>
<evidence type="ECO:0000259" key="1">
    <source>
        <dbReference type="PROSITE" id="PS50141"/>
    </source>
</evidence>
<dbReference type="Xenbase" id="XB-GENE-6456955">
    <property type="gene designation" value="adad2"/>
</dbReference>
<protein>
    <submittedName>
        <fullName evidence="3">Adenosine deaminase domain containing 2</fullName>
    </submittedName>
    <submittedName>
        <fullName evidence="5 6">Adenosine deaminase domain-containing protein 2</fullName>
    </submittedName>
</protein>
<dbReference type="Ensembl" id="ENSXETT00000061553">
    <property type="protein sequence ID" value="ENSXETP00000060788"/>
    <property type="gene ID" value="ENSXETG00000030929"/>
</dbReference>
<dbReference type="SMART" id="SM00552">
    <property type="entry name" value="ADEAMc"/>
    <property type="match status" value="1"/>
</dbReference>